<dbReference type="EMBL" id="JAGKHQ010000006">
    <property type="protein sequence ID" value="KAG7514480.1"/>
    <property type="molecule type" value="Genomic_DNA"/>
</dbReference>
<organism evidence="2 3">
    <name type="scientific">Solea senegalensis</name>
    <name type="common">Senegalese sole</name>
    <dbReference type="NCBI Taxonomy" id="28829"/>
    <lineage>
        <taxon>Eukaryota</taxon>
        <taxon>Metazoa</taxon>
        <taxon>Chordata</taxon>
        <taxon>Craniata</taxon>
        <taxon>Vertebrata</taxon>
        <taxon>Euteleostomi</taxon>
        <taxon>Actinopterygii</taxon>
        <taxon>Neopterygii</taxon>
        <taxon>Teleostei</taxon>
        <taxon>Neoteleostei</taxon>
        <taxon>Acanthomorphata</taxon>
        <taxon>Carangaria</taxon>
        <taxon>Pleuronectiformes</taxon>
        <taxon>Pleuronectoidei</taxon>
        <taxon>Soleidae</taxon>
        <taxon>Solea</taxon>
    </lineage>
</organism>
<keyword evidence="1" id="KW-1133">Transmembrane helix</keyword>
<keyword evidence="1" id="KW-0472">Membrane</keyword>
<gene>
    <name evidence="2" type="ORF">JOB18_034805</name>
</gene>
<dbReference type="AlphaFoldDB" id="A0AAV6S9B6"/>
<name>A0AAV6S9B6_SOLSE</name>
<comment type="caution">
    <text evidence="2">The sequence shown here is derived from an EMBL/GenBank/DDBJ whole genome shotgun (WGS) entry which is preliminary data.</text>
</comment>
<evidence type="ECO:0000256" key="1">
    <source>
        <dbReference type="SAM" id="Phobius"/>
    </source>
</evidence>
<dbReference type="Proteomes" id="UP000693946">
    <property type="component" value="Linkage Group LG14"/>
</dbReference>
<feature type="transmembrane region" description="Helical" evidence="1">
    <location>
        <begin position="20"/>
        <end position="42"/>
    </location>
</feature>
<keyword evidence="3" id="KW-1185">Reference proteome</keyword>
<sequence>MRTACFVALTLRSWILLRFVRILFIIILGTSLVVGSGGTFSWSSDKEALLQQAFAAGSAYSPQIKHGGANLTENHVRRRRSSDMVESADLPPNILTASHLSSLRDLVSDKKITVRLGLRVSLSGPSELLDPQLLLSLGKEPGIYNTGGKTGVFSMRVVGIKRVTSSP</sequence>
<protein>
    <submittedName>
        <fullName evidence="2">Uncharacterized protein</fullName>
    </submittedName>
</protein>
<accession>A0AAV6S9B6</accession>
<evidence type="ECO:0000313" key="2">
    <source>
        <dbReference type="EMBL" id="KAG7514480.1"/>
    </source>
</evidence>
<reference evidence="2 3" key="1">
    <citation type="journal article" date="2021" name="Sci. Rep.">
        <title>Chromosome anchoring in Senegalese sole (Solea senegalensis) reveals sex-associated markers and genome rearrangements in flatfish.</title>
        <authorList>
            <person name="Guerrero-Cozar I."/>
            <person name="Gomez-Garrido J."/>
            <person name="Berbel C."/>
            <person name="Martinez-Blanch J.F."/>
            <person name="Alioto T."/>
            <person name="Claros M.G."/>
            <person name="Gagnaire P.A."/>
            <person name="Manchado M."/>
        </authorList>
    </citation>
    <scope>NUCLEOTIDE SEQUENCE [LARGE SCALE GENOMIC DNA]</scope>
    <source>
        <strain evidence="2">Sse05_10M</strain>
    </source>
</reference>
<evidence type="ECO:0000313" key="3">
    <source>
        <dbReference type="Proteomes" id="UP000693946"/>
    </source>
</evidence>
<proteinExistence type="predicted"/>
<keyword evidence="1" id="KW-0812">Transmembrane</keyword>